<protein>
    <submittedName>
        <fullName evidence="1">Uncharacterized protein</fullName>
    </submittedName>
</protein>
<dbReference type="EMBL" id="ASRX01000039">
    <property type="protein sequence ID" value="EYF04074.1"/>
    <property type="molecule type" value="Genomic_DNA"/>
</dbReference>
<organism evidence="1 2">
    <name type="scientific">Chondromyces apiculatus DSM 436</name>
    <dbReference type="NCBI Taxonomy" id="1192034"/>
    <lineage>
        <taxon>Bacteria</taxon>
        <taxon>Pseudomonadati</taxon>
        <taxon>Myxococcota</taxon>
        <taxon>Polyangia</taxon>
        <taxon>Polyangiales</taxon>
        <taxon>Polyangiaceae</taxon>
        <taxon>Chondromyces</taxon>
    </lineage>
</organism>
<sequence length="193" mass="21767">MFTESGFRVDLPPESGFRFCELPSYRLQLKKWAISEMDFGYRDEARKELCIVELKDYSLPNAMAREAAMNRTSAERQAASEKLALQIRSNMKDVLVMMHAVWHGHGFGKVLAEELPFPCRTHARVRLFFVMKLPDNPPKELRSLEGPMQAAQSAARGYAKLLGMDVTAAVLDQWRAIEFGLPLSLVTQPPAPA</sequence>
<reference evidence="1 2" key="1">
    <citation type="submission" date="2013-05" db="EMBL/GenBank/DDBJ databases">
        <title>Genome assembly of Chondromyces apiculatus DSM 436.</title>
        <authorList>
            <person name="Sharma G."/>
            <person name="Khatri I."/>
            <person name="Kaur C."/>
            <person name="Mayilraj S."/>
            <person name="Subramanian S."/>
        </authorList>
    </citation>
    <scope>NUCLEOTIDE SEQUENCE [LARGE SCALE GENOMIC DNA]</scope>
    <source>
        <strain evidence="1 2">DSM 436</strain>
    </source>
</reference>
<dbReference type="RefSeq" id="WP_044244945.1">
    <property type="nucleotide sequence ID" value="NZ_ASRX01000039.1"/>
</dbReference>
<accession>A0A017T4D8</accession>
<gene>
    <name evidence="1" type="ORF">CAP_4948</name>
</gene>
<proteinExistence type="predicted"/>
<keyword evidence="2" id="KW-1185">Reference proteome</keyword>
<dbReference type="Proteomes" id="UP000019678">
    <property type="component" value="Unassembled WGS sequence"/>
</dbReference>
<comment type="caution">
    <text evidence="1">The sequence shown here is derived from an EMBL/GenBank/DDBJ whole genome shotgun (WGS) entry which is preliminary data.</text>
</comment>
<evidence type="ECO:0000313" key="2">
    <source>
        <dbReference type="Proteomes" id="UP000019678"/>
    </source>
</evidence>
<name>A0A017T4D8_9BACT</name>
<dbReference type="STRING" id="1192034.CAP_4948"/>
<dbReference type="AlphaFoldDB" id="A0A017T4D8"/>
<evidence type="ECO:0000313" key="1">
    <source>
        <dbReference type="EMBL" id="EYF04074.1"/>
    </source>
</evidence>